<dbReference type="InterPro" id="IPR000595">
    <property type="entry name" value="cNMP-bd_dom"/>
</dbReference>
<dbReference type="RefSeq" id="WP_188845496.1">
    <property type="nucleotide sequence ID" value="NZ_BMPJ01000002.1"/>
</dbReference>
<feature type="domain" description="Cyclic nucleotide-binding" evidence="5">
    <location>
        <begin position="196"/>
        <end position="286"/>
    </location>
</feature>
<dbReference type="EMBL" id="JBHLTW010000003">
    <property type="protein sequence ID" value="MFC0594775.1"/>
    <property type="molecule type" value="Genomic_DNA"/>
</dbReference>
<organism evidence="6 7">
    <name type="scientific">Thermus composti</name>
    <dbReference type="NCBI Taxonomy" id="532059"/>
    <lineage>
        <taxon>Bacteria</taxon>
        <taxon>Thermotogati</taxon>
        <taxon>Deinococcota</taxon>
        <taxon>Deinococci</taxon>
        <taxon>Thermales</taxon>
        <taxon>Thermaceae</taxon>
        <taxon>Thermus</taxon>
    </lineage>
</organism>
<evidence type="ECO:0000259" key="5">
    <source>
        <dbReference type="PROSITE" id="PS50042"/>
    </source>
</evidence>
<evidence type="ECO:0000256" key="3">
    <source>
        <dbReference type="ARBA" id="ARBA00023016"/>
    </source>
</evidence>
<keyword evidence="7" id="KW-1185">Reference proteome</keyword>
<evidence type="ECO:0000256" key="2">
    <source>
        <dbReference type="ARBA" id="ARBA00023015"/>
    </source>
</evidence>
<keyword evidence="1" id="KW-0678">Repressor</keyword>
<dbReference type="PANTHER" id="PTHR34824:SF1">
    <property type="entry name" value="HEAT-INDUCIBLE TRANSCRIPTION REPRESSOR HRCA"/>
    <property type="match status" value="1"/>
</dbReference>
<accession>A0ABV6PY47</accession>
<dbReference type="Pfam" id="PF01628">
    <property type="entry name" value="HrcA"/>
    <property type="match status" value="1"/>
</dbReference>
<dbReference type="PANTHER" id="PTHR34824">
    <property type="entry name" value="HEAT-INDUCIBLE TRANSCRIPTION REPRESSOR HRCA"/>
    <property type="match status" value="1"/>
</dbReference>
<evidence type="ECO:0000313" key="7">
    <source>
        <dbReference type="Proteomes" id="UP001589830"/>
    </source>
</evidence>
<dbReference type="SUPFAM" id="SSF55781">
    <property type="entry name" value="GAF domain-like"/>
    <property type="match status" value="1"/>
</dbReference>
<dbReference type="SUPFAM" id="SSF46785">
    <property type="entry name" value="Winged helix' DNA-binding domain"/>
    <property type="match status" value="1"/>
</dbReference>
<dbReference type="InterPro" id="IPR036390">
    <property type="entry name" value="WH_DNA-bd_sf"/>
</dbReference>
<sequence>MTARQRAILHLLVEEHIKTKAPVPSARIAEGLGLSPALARYELIALEEMGYLTKPHASAGRVPTRQGFRQYSLSLLPPKPLPKATRERLERALEGAREPEAFLVKMAVGLSGYPALLRLRPRRTPRVLQVHLSLLEGETLAVFVLEGGRVKEARLPLRLSPEKLRQAEEVLSGPLTALPPAPKGLEDLFAHLSRALASGLSLSYREGLSEALKEPEAQDPGFLERLVRLYEAGGEDVLTPPGRVDVRVGEVEGLAQVQAGFARGEWLGEIILLGPMRMRYPEALSVAYSLSQVYTEGHAGPG</sequence>
<proteinExistence type="predicted"/>
<evidence type="ECO:0000256" key="1">
    <source>
        <dbReference type="ARBA" id="ARBA00022491"/>
    </source>
</evidence>
<dbReference type="PIRSF" id="PIRSF005485">
    <property type="entry name" value="HrcA"/>
    <property type="match status" value="1"/>
</dbReference>
<keyword evidence="3" id="KW-0346">Stress response</keyword>
<gene>
    <name evidence="6" type="ORF">ACFFFP_01025</name>
</gene>
<dbReference type="PROSITE" id="PS50042">
    <property type="entry name" value="CNMP_BINDING_3"/>
    <property type="match status" value="1"/>
</dbReference>
<dbReference type="Proteomes" id="UP001589830">
    <property type="component" value="Unassembled WGS sequence"/>
</dbReference>
<reference evidence="6 7" key="1">
    <citation type="submission" date="2024-09" db="EMBL/GenBank/DDBJ databases">
        <authorList>
            <person name="Sun Q."/>
            <person name="Mori K."/>
        </authorList>
    </citation>
    <scope>NUCLEOTIDE SEQUENCE [LARGE SCALE GENOMIC DNA]</scope>
    <source>
        <strain evidence="6 7">NCAIM B.02340</strain>
    </source>
</reference>
<keyword evidence="4" id="KW-0804">Transcription</keyword>
<dbReference type="InterPro" id="IPR002571">
    <property type="entry name" value="HrcA"/>
</dbReference>
<evidence type="ECO:0000313" key="6">
    <source>
        <dbReference type="EMBL" id="MFC0594775.1"/>
    </source>
</evidence>
<name>A0ABV6PY47_9DEIN</name>
<comment type="caution">
    <text evidence="6">The sequence shown here is derived from an EMBL/GenBank/DDBJ whole genome shotgun (WGS) entry which is preliminary data.</text>
</comment>
<dbReference type="Pfam" id="PF01726">
    <property type="entry name" value="LexA_DNA_bind"/>
    <property type="match status" value="1"/>
</dbReference>
<keyword evidence="2" id="KW-0805">Transcription regulation</keyword>
<evidence type="ECO:0000256" key="4">
    <source>
        <dbReference type="ARBA" id="ARBA00023163"/>
    </source>
</evidence>
<dbReference type="Gene3D" id="1.10.10.10">
    <property type="entry name" value="Winged helix-like DNA-binding domain superfamily/Winged helix DNA-binding domain"/>
    <property type="match status" value="1"/>
</dbReference>
<dbReference type="InterPro" id="IPR036388">
    <property type="entry name" value="WH-like_DNA-bd_sf"/>
</dbReference>
<dbReference type="InterPro" id="IPR021153">
    <property type="entry name" value="HrcA_C"/>
</dbReference>
<protein>
    <submittedName>
        <fullName evidence="6">HrcA family transcriptional regulator</fullName>
    </submittedName>
</protein>
<dbReference type="InterPro" id="IPR006199">
    <property type="entry name" value="LexA_DNA-bd_dom"/>
</dbReference>